<dbReference type="RefSeq" id="WP_271886778.1">
    <property type="nucleotide sequence ID" value="NZ_CP067136.1"/>
</dbReference>
<accession>A0ABY7SS61</accession>
<dbReference type="GO" id="GO:0004519">
    <property type="term" value="F:endonuclease activity"/>
    <property type="evidence" value="ECO:0007669"/>
    <property type="project" value="UniProtKB-KW"/>
</dbReference>
<dbReference type="InterPro" id="IPR052906">
    <property type="entry name" value="Type_IV_Methyl-Rstrct_Enzyme"/>
</dbReference>
<evidence type="ECO:0000259" key="1">
    <source>
        <dbReference type="Pfam" id="PF04471"/>
    </source>
</evidence>
<keyword evidence="2" id="KW-0255">Endonuclease</keyword>
<protein>
    <submittedName>
        <fullName evidence="2">Restriction endonuclease</fullName>
    </submittedName>
</protein>
<feature type="domain" description="Restriction endonuclease type IV Mrr" evidence="1">
    <location>
        <begin position="254"/>
        <end position="356"/>
    </location>
</feature>
<dbReference type="EMBL" id="CP067136">
    <property type="protein sequence ID" value="WCR08827.1"/>
    <property type="molecule type" value="Genomic_DNA"/>
</dbReference>
<organism evidence="2 3">
    <name type="scientific">Paracoccus fistulariae</name>
    <dbReference type="NCBI Taxonomy" id="658446"/>
    <lineage>
        <taxon>Bacteria</taxon>
        <taxon>Pseudomonadati</taxon>
        <taxon>Pseudomonadota</taxon>
        <taxon>Alphaproteobacteria</taxon>
        <taxon>Rhodobacterales</taxon>
        <taxon>Paracoccaceae</taxon>
        <taxon>Paracoccus</taxon>
    </lineage>
</organism>
<dbReference type="PANTHER" id="PTHR30015">
    <property type="entry name" value="MRR RESTRICTION SYSTEM PROTEIN"/>
    <property type="match status" value="1"/>
</dbReference>
<keyword evidence="2" id="KW-0378">Hydrolase</keyword>
<dbReference type="InterPro" id="IPR011856">
    <property type="entry name" value="tRNA_endonuc-like_dom_sf"/>
</dbReference>
<dbReference type="Pfam" id="PF04471">
    <property type="entry name" value="Mrr_cat"/>
    <property type="match status" value="1"/>
</dbReference>
<proteinExistence type="predicted"/>
<dbReference type="InterPro" id="IPR011335">
    <property type="entry name" value="Restrct_endonuc-II-like"/>
</dbReference>
<reference evidence="2 3" key="1">
    <citation type="submission" date="2021-01" db="EMBL/GenBank/DDBJ databases">
        <title>Biogeographic distribution of Paracoccus.</title>
        <authorList>
            <person name="Hollensteiner J."/>
            <person name="Leineberger J."/>
            <person name="Brinkhoff T."/>
            <person name="Daniel R."/>
        </authorList>
    </citation>
    <scope>NUCLEOTIDE SEQUENCE [LARGE SCALE GENOMIC DNA]</scope>
    <source>
        <strain evidence="2 3">KCTC 22803</strain>
    </source>
</reference>
<dbReference type="PANTHER" id="PTHR30015:SF6">
    <property type="entry name" value="SLL1429 PROTEIN"/>
    <property type="match status" value="1"/>
</dbReference>
<keyword evidence="3" id="KW-1185">Reference proteome</keyword>
<dbReference type="SUPFAM" id="SSF52980">
    <property type="entry name" value="Restriction endonuclease-like"/>
    <property type="match status" value="1"/>
</dbReference>
<sequence>MWPWKRKQQADTEADLPSNEEAVVPELPMVSISEIGDAIITLRGDGFHFAMSYAQMGGYDAALLIPDRFSEIIQIIEEEPNFSDEGIKFAAAHQISELSSIAKTDNAYLFGAKDNFATREEKEKAREVIGLVSEIGKGNLKKGFEEVGFDFEQFLVSTATKRRRADIDQILNLAVEKKTVLRPLFVRALSAGRDRYGDVQYDKLSKEVEDFIENFFPEGSFKFFHMYRPFRAMFRLACAWAEESLEEHEFPTTGLDFEHWCAAQIESQGWNVTVSKASGDQGVDLIAMRESLIVAVQCKLYSTPIGNKAVQEAYAGTKHYCADMAVVIGTGGFTRSAIELAQTTDVVLVDAEAIRDFTQFVMARI</sequence>
<gene>
    <name evidence="2" type="ORF">JHX87_08575</name>
</gene>
<name>A0ABY7SS61_9RHOB</name>
<dbReference type="InterPro" id="IPR007560">
    <property type="entry name" value="Restrct_endonuc_IV_Mrr"/>
</dbReference>
<evidence type="ECO:0000313" key="2">
    <source>
        <dbReference type="EMBL" id="WCR08827.1"/>
    </source>
</evidence>
<dbReference type="Gene3D" id="3.40.1350.10">
    <property type="match status" value="1"/>
</dbReference>
<dbReference type="Proteomes" id="UP001219349">
    <property type="component" value="Chromosome"/>
</dbReference>
<evidence type="ECO:0000313" key="3">
    <source>
        <dbReference type="Proteomes" id="UP001219349"/>
    </source>
</evidence>
<keyword evidence="2" id="KW-0540">Nuclease</keyword>